<comment type="caution">
    <text evidence="2">The sequence shown here is derived from an EMBL/GenBank/DDBJ whole genome shotgun (WGS) entry which is preliminary data.</text>
</comment>
<dbReference type="Proteomes" id="UP000299102">
    <property type="component" value="Unassembled WGS sequence"/>
</dbReference>
<proteinExistence type="predicted"/>
<keyword evidence="3" id="KW-1185">Reference proteome</keyword>
<evidence type="ECO:0000256" key="1">
    <source>
        <dbReference type="SAM" id="MobiDB-lite"/>
    </source>
</evidence>
<reference evidence="2 3" key="1">
    <citation type="journal article" date="2019" name="Commun. Biol.">
        <title>The bagworm genome reveals a unique fibroin gene that provides high tensile strength.</title>
        <authorList>
            <person name="Kono N."/>
            <person name="Nakamura H."/>
            <person name="Ohtoshi R."/>
            <person name="Tomita M."/>
            <person name="Numata K."/>
            <person name="Arakawa K."/>
        </authorList>
    </citation>
    <scope>NUCLEOTIDE SEQUENCE [LARGE SCALE GENOMIC DNA]</scope>
</reference>
<accession>A0A4C1X087</accession>
<organism evidence="2 3">
    <name type="scientific">Eumeta variegata</name>
    <name type="common">Bagworm moth</name>
    <name type="synonym">Eumeta japonica</name>
    <dbReference type="NCBI Taxonomy" id="151549"/>
    <lineage>
        <taxon>Eukaryota</taxon>
        <taxon>Metazoa</taxon>
        <taxon>Ecdysozoa</taxon>
        <taxon>Arthropoda</taxon>
        <taxon>Hexapoda</taxon>
        <taxon>Insecta</taxon>
        <taxon>Pterygota</taxon>
        <taxon>Neoptera</taxon>
        <taxon>Endopterygota</taxon>
        <taxon>Lepidoptera</taxon>
        <taxon>Glossata</taxon>
        <taxon>Ditrysia</taxon>
        <taxon>Tineoidea</taxon>
        <taxon>Psychidae</taxon>
        <taxon>Oiketicinae</taxon>
        <taxon>Eumeta</taxon>
    </lineage>
</organism>
<dbReference type="EMBL" id="BGZK01000708">
    <property type="protein sequence ID" value="GBP57091.1"/>
    <property type="molecule type" value="Genomic_DNA"/>
</dbReference>
<protein>
    <submittedName>
        <fullName evidence="2">Uncharacterized protein</fullName>
    </submittedName>
</protein>
<gene>
    <name evidence="2" type="ORF">EVAR_36759_1</name>
</gene>
<evidence type="ECO:0000313" key="3">
    <source>
        <dbReference type="Proteomes" id="UP000299102"/>
    </source>
</evidence>
<feature type="region of interest" description="Disordered" evidence="1">
    <location>
        <begin position="1"/>
        <end position="23"/>
    </location>
</feature>
<name>A0A4C1X087_EUMVA</name>
<dbReference type="OrthoDB" id="1728974at2759"/>
<evidence type="ECO:0000313" key="2">
    <source>
        <dbReference type="EMBL" id="GBP57091.1"/>
    </source>
</evidence>
<sequence>MVHGPCGELNRSSPSMEDDAHEKCTKRYSKPFLNKTVTSEDGYPKYRRRSPEQGGFAAKIKIREMVSSTDPMNRTCAVGRAEKPISRDGSARSGNGTACIMRSKKNFTGGYRTA</sequence>
<dbReference type="AlphaFoldDB" id="A0A4C1X087"/>
<dbReference type="STRING" id="151549.A0A4C1X087"/>